<dbReference type="AlphaFoldDB" id="A0A0K1PG27"/>
<dbReference type="PROSITE" id="PS50885">
    <property type="entry name" value="HAMP"/>
    <property type="match status" value="1"/>
</dbReference>
<dbReference type="SUPFAM" id="SSF55874">
    <property type="entry name" value="ATPase domain of HSP90 chaperone/DNA topoisomerase II/histidine kinase"/>
    <property type="match status" value="1"/>
</dbReference>
<evidence type="ECO:0000256" key="8">
    <source>
        <dbReference type="ARBA" id="ARBA00022989"/>
    </source>
</evidence>
<evidence type="ECO:0000259" key="12">
    <source>
        <dbReference type="PROSITE" id="PS50109"/>
    </source>
</evidence>
<feature type="domain" description="HAMP" evidence="13">
    <location>
        <begin position="181"/>
        <end position="234"/>
    </location>
</feature>
<dbReference type="Gene3D" id="6.10.340.10">
    <property type="match status" value="1"/>
</dbReference>
<dbReference type="CDD" id="cd00082">
    <property type="entry name" value="HisKA"/>
    <property type="match status" value="1"/>
</dbReference>
<dbReference type="Gene3D" id="1.10.287.130">
    <property type="match status" value="1"/>
</dbReference>
<keyword evidence="7 14" id="KW-0418">Kinase</keyword>
<dbReference type="SMART" id="SM00388">
    <property type="entry name" value="HisKA"/>
    <property type="match status" value="1"/>
</dbReference>
<keyword evidence="5" id="KW-0808">Transferase</keyword>
<comment type="catalytic activity">
    <reaction evidence="1">
        <text>ATP + protein L-histidine = ADP + protein N-phospho-L-histidine.</text>
        <dbReference type="EC" id="2.7.13.3"/>
    </reaction>
</comment>
<dbReference type="CDD" id="cd00075">
    <property type="entry name" value="HATPase"/>
    <property type="match status" value="1"/>
</dbReference>
<keyword evidence="6 11" id="KW-0812">Transmembrane</keyword>
<evidence type="ECO:0000256" key="1">
    <source>
        <dbReference type="ARBA" id="ARBA00000085"/>
    </source>
</evidence>
<dbReference type="GO" id="GO:0000155">
    <property type="term" value="F:phosphorelay sensor kinase activity"/>
    <property type="evidence" value="ECO:0007669"/>
    <property type="project" value="InterPro"/>
</dbReference>
<evidence type="ECO:0000259" key="13">
    <source>
        <dbReference type="PROSITE" id="PS50885"/>
    </source>
</evidence>
<dbReference type="InterPro" id="IPR050428">
    <property type="entry name" value="TCS_sensor_his_kinase"/>
</dbReference>
<evidence type="ECO:0000256" key="6">
    <source>
        <dbReference type="ARBA" id="ARBA00022692"/>
    </source>
</evidence>
<dbReference type="EMBL" id="CP012332">
    <property type="protein sequence ID" value="AKU92488.1"/>
    <property type="molecule type" value="Genomic_DNA"/>
</dbReference>
<keyword evidence="15" id="KW-1185">Reference proteome</keyword>
<dbReference type="SUPFAM" id="SSF47384">
    <property type="entry name" value="Homodimeric domain of signal transducing histidine kinase"/>
    <property type="match status" value="1"/>
</dbReference>
<evidence type="ECO:0000256" key="11">
    <source>
        <dbReference type="SAM" id="Phobius"/>
    </source>
</evidence>
<feature type="domain" description="Histidine kinase" evidence="12">
    <location>
        <begin position="242"/>
        <end position="452"/>
    </location>
</feature>
<feature type="transmembrane region" description="Helical" evidence="11">
    <location>
        <begin position="157"/>
        <end position="178"/>
    </location>
</feature>
<feature type="transmembrane region" description="Helical" evidence="11">
    <location>
        <begin position="6"/>
        <end position="26"/>
    </location>
</feature>
<keyword evidence="10 11" id="KW-0472">Membrane</keyword>
<keyword evidence="9" id="KW-0902">Two-component regulatory system</keyword>
<dbReference type="InterPro" id="IPR003660">
    <property type="entry name" value="HAMP_dom"/>
</dbReference>
<dbReference type="SMART" id="SM00387">
    <property type="entry name" value="HATPase_c"/>
    <property type="match status" value="1"/>
</dbReference>
<comment type="subcellular location">
    <subcellularLocation>
        <location evidence="2">Membrane</location>
    </subcellularLocation>
</comment>
<organism evidence="14 15">
    <name type="scientific">Vulgatibacter incomptus</name>
    <dbReference type="NCBI Taxonomy" id="1391653"/>
    <lineage>
        <taxon>Bacteria</taxon>
        <taxon>Pseudomonadati</taxon>
        <taxon>Myxococcota</taxon>
        <taxon>Myxococcia</taxon>
        <taxon>Myxococcales</taxon>
        <taxon>Cystobacterineae</taxon>
        <taxon>Vulgatibacteraceae</taxon>
        <taxon>Vulgatibacter</taxon>
    </lineage>
</organism>
<keyword evidence="4" id="KW-0597">Phosphoprotein</keyword>
<evidence type="ECO:0000313" key="15">
    <source>
        <dbReference type="Proteomes" id="UP000055590"/>
    </source>
</evidence>
<evidence type="ECO:0000256" key="10">
    <source>
        <dbReference type="ARBA" id="ARBA00023136"/>
    </source>
</evidence>
<evidence type="ECO:0000256" key="7">
    <source>
        <dbReference type="ARBA" id="ARBA00022777"/>
    </source>
</evidence>
<dbReference type="GO" id="GO:0005886">
    <property type="term" value="C:plasma membrane"/>
    <property type="evidence" value="ECO:0007669"/>
    <property type="project" value="TreeGrafter"/>
</dbReference>
<dbReference type="PANTHER" id="PTHR45436">
    <property type="entry name" value="SENSOR HISTIDINE KINASE YKOH"/>
    <property type="match status" value="1"/>
</dbReference>
<dbReference type="PANTHER" id="PTHR45436:SF5">
    <property type="entry name" value="SENSOR HISTIDINE KINASE TRCS"/>
    <property type="match status" value="1"/>
</dbReference>
<protein>
    <recommendedName>
        <fullName evidence="3">histidine kinase</fullName>
        <ecNumber evidence="3">2.7.13.3</ecNumber>
    </recommendedName>
</protein>
<dbReference type="InterPro" id="IPR004358">
    <property type="entry name" value="Sig_transdc_His_kin-like_C"/>
</dbReference>
<dbReference type="Pfam" id="PF02518">
    <property type="entry name" value="HATPase_c"/>
    <property type="match status" value="1"/>
</dbReference>
<name>A0A0K1PG27_9BACT</name>
<sequence>MKLVTRLWTFGALVPALGCAAAFLLAGEIFRQSMKESQDEALLAQATTEAISLFDAPDAAVHLHMEISPLLEQVRPFAPVASVYGPDGALLLVFPKDAEVPPKVAPSPRIEEPVLLTDEARNARELLVTLHHPKEQRPYTLRLESSYGGIDATMRRFHLAAALLTGAFSLCLGVFQAIGARSVAIRIAGLARHVAAVARGDLERLPPDDRAGDEISDLRDGVAHATLELKGNRDARERFIADAAHELRTPLAAMRTSLDLALRRQRSPEELREALTETRDEVDRLTALSSRLLDLAAMRSAPLALETVDLRELAASSHAAYEALAQARGIRLVLEGGSVPAKGDPATLRQAIDNVLHNAIKLTRTGGTIRTKMEVSGHRAAIVVEDEGPGIAAADREAVFEPFHRVILQVKGTGLGLPLVREIASRHGGSARFEEPPSGRGARFVFSLPLLG</sequence>
<dbReference type="STRING" id="1391653.AKJ08_2875"/>
<evidence type="ECO:0000256" key="5">
    <source>
        <dbReference type="ARBA" id="ARBA00022679"/>
    </source>
</evidence>
<dbReference type="PRINTS" id="PR00344">
    <property type="entry name" value="BCTRLSENSOR"/>
</dbReference>
<evidence type="ECO:0000256" key="2">
    <source>
        <dbReference type="ARBA" id="ARBA00004370"/>
    </source>
</evidence>
<evidence type="ECO:0000313" key="14">
    <source>
        <dbReference type="EMBL" id="AKU92488.1"/>
    </source>
</evidence>
<dbReference type="InterPro" id="IPR003594">
    <property type="entry name" value="HATPase_dom"/>
</dbReference>
<reference evidence="14 15" key="1">
    <citation type="submission" date="2015-08" db="EMBL/GenBank/DDBJ databases">
        <authorList>
            <person name="Babu N.S."/>
            <person name="Beckwith C.J."/>
            <person name="Beseler K.G."/>
            <person name="Brison A."/>
            <person name="Carone J.V."/>
            <person name="Caskin T.P."/>
            <person name="Diamond M."/>
            <person name="Durham M.E."/>
            <person name="Foxe J.M."/>
            <person name="Go M."/>
            <person name="Henderson B.A."/>
            <person name="Jones I.B."/>
            <person name="McGettigan J.A."/>
            <person name="Micheletti S.J."/>
            <person name="Nasrallah M.E."/>
            <person name="Ortiz D."/>
            <person name="Piller C.R."/>
            <person name="Privatt S.R."/>
            <person name="Schneider S.L."/>
            <person name="Sharp S."/>
            <person name="Smith T.C."/>
            <person name="Stanton J.D."/>
            <person name="Ullery H.E."/>
            <person name="Wilson R.J."/>
            <person name="Serrano M.G."/>
            <person name="Buck G."/>
            <person name="Lee V."/>
            <person name="Wang Y."/>
            <person name="Carvalho R."/>
            <person name="Voegtly L."/>
            <person name="Shi R."/>
            <person name="Duckworth R."/>
            <person name="Johnson A."/>
            <person name="Loviza R."/>
            <person name="Walstead R."/>
            <person name="Shah Z."/>
            <person name="Kiflezghi M."/>
            <person name="Wade K."/>
            <person name="Ball S.L."/>
            <person name="Bradley K.W."/>
            <person name="Asai D.J."/>
            <person name="Bowman C.A."/>
            <person name="Russell D.A."/>
            <person name="Pope W.H."/>
            <person name="Jacobs-Sera D."/>
            <person name="Hendrix R.W."/>
            <person name="Hatfull G.F."/>
        </authorList>
    </citation>
    <scope>NUCLEOTIDE SEQUENCE [LARGE SCALE GENOMIC DNA]</scope>
    <source>
        <strain evidence="14 15">DSM 27710</strain>
    </source>
</reference>
<dbReference type="OrthoDB" id="9786919at2"/>
<evidence type="ECO:0000256" key="9">
    <source>
        <dbReference type="ARBA" id="ARBA00023012"/>
    </source>
</evidence>
<dbReference type="EC" id="2.7.13.3" evidence="3"/>
<evidence type="ECO:0000256" key="4">
    <source>
        <dbReference type="ARBA" id="ARBA00022553"/>
    </source>
</evidence>
<accession>A0A0K1PG27</accession>
<dbReference type="FunFam" id="1.10.287.130:FF:000001">
    <property type="entry name" value="Two-component sensor histidine kinase"/>
    <property type="match status" value="1"/>
</dbReference>
<dbReference type="Proteomes" id="UP000055590">
    <property type="component" value="Chromosome"/>
</dbReference>
<dbReference type="Pfam" id="PF00512">
    <property type="entry name" value="HisKA"/>
    <property type="match status" value="1"/>
</dbReference>
<dbReference type="InterPro" id="IPR036097">
    <property type="entry name" value="HisK_dim/P_sf"/>
</dbReference>
<dbReference type="PROSITE" id="PS50109">
    <property type="entry name" value="HIS_KIN"/>
    <property type="match status" value="1"/>
</dbReference>
<dbReference type="InterPro" id="IPR036890">
    <property type="entry name" value="HATPase_C_sf"/>
</dbReference>
<evidence type="ECO:0000256" key="3">
    <source>
        <dbReference type="ARBA" id="ARBA00012438"/>
    </source>
</evidence>
<dbReference type="InterPro" id="IPR003661">
    <property type="entry name" value="HisK_dim/P_dom"/>
</dbReference>
<gene>
    <name evidence="14" type="ORF">AKJ08_2875</name>
</gene>
<dbReference type="InterPro" id="IPR005467">
    <property type="entry name" value="His_kinase_dom"/>
</dbReference>
<proteinExistence type="predicted"/>
<dbReference type="KEGG" id="vin:AKJ08_2875"/>
<dbReference type="Gene3D" id="3.30.565.10">
    <property type="entry name" value="Histidine kinase-like ATPase, C-terminal domain"/>
    <property type="match status" value="1"/>
</dbReference>
<keyword evidence="8 11" id="KW-1133">Transmembrane helix</keyword>
<dbReference type="RefSeq" id="WP_050726653.1">
    <property type="nucleotide sequence ID" value="NZ_CP012332.1"/>
</dbReference>